<feature type="transmembrane region" description="Helical" evidence="1">
    <location>
        <begin position="115"/>
        <end position="137"/>
    </location>
</feature>
<reference evidence="3 4" key="1">
    <citation type="journal article" date="2014" name="PLoS Genet.">
        <title>Phylogenetically driven sequencing of extremely halophilic archaea reveals strategies for static and dynamic osmo-response.</title>
        <authorList>
            <person name="Becker E.A."/>
            <person name="Seitzer P.M."/>
            <person name="Tritt A."/>
            <person name="Larsen D."/>
            <person name="Krusor M."/>
            <person name="Yao A.I."/>
            <person name="Wu D."/>
            <person name="Madern D."/>
            <person name="Eisen J.A."/>
            <person name="Darling A.E."/>
            <person name="Facciotti M.T."/>
        </authorList>
    </citation>
    <scope>NUCLEOTIDE SEQUENCE [LARGE SCALE GENOMIC DNA]</scope>
    <source>
        <strain evidence="3 4">DSM 12281</strain>
    </source>
</reference>
<keyword evidence="1" id="KW-0472">Membrane</keyword>
<organism evidence="3 4">
    <name type="scientific">Natrialba taiwanensis DSM 12281</name>
    <dbReference type="NCBI Taxonomy" id="1230458"/>
    <lineage>
        <taxon>Archaea</taxon>
        <taxon>Methanobacteriati</taxon>
        <taxon>Methanobacteriota</taxon>
        <taxon>Stenosarchaea group</taxon>
        <taxon>Halobacteria</taxon>
        <taxon>Halobacteriales</taxon>
        <taxon>Natrialbaceae</taxon>
        <taxon>Natrialba</taxon>
    </lineage>
</organism>
<dbReference type="PANTHER" id="PTHR40547">
    <property type="entry name" value="SLL0298 PROTEIN"/>
    <property type="match status" value="1"/>
</dbReference>
<dbReference type="Proteomes" id="UP000011648">
    <property type="component" value="Unassembled WGS sequence"/>
</dbReference>
<evidence type="ECO:0000256" key="1">
    <source>
        <dbReference type="SAM" id="Phobius"/>
    </source>
</evidence>
<accession>L9ZEZ6</accession>
<sequence>MSIRDRLDHYREEALHKLTVAIQEEHTPHEVAASFAIGIFVTALPSGGLGIGLFFVFSALWSWICKPALFASIAVLNPFVKPVVYLSSVHVGGVLLGTSPIRSQETITESATATVHQLIVGNVVFATVLAAIGYVIVRRLTRLHRRRAQRSTDRSVVSTIRRMLRRN</sequence>
<evidence type="ECO:0000313" key="4">
    <source>
        <dbReference type="Proteomes" id="UP000011648"/>
    </source>
</evidence>
<dbReference type="Pfam" id="PF09835">
    <property type="entry name" value="DUF2062"/>
    <property type="match status" value="1"/>
</dbReference>
<evidence type="ECO:0000259" key="2">
    <source>
        <dbReference type="Pfam" id="PF09835"/>
    </source>
</evidence>
<evidence type="ECO:0000313" key="3">
    <source>
        <dbReference type="EMBL" id="ELY84919.1"/>
    </source>
</evidence>
<dbReference type="OrthoDB" id="329979at2157"/>
<dbReference type="InterPro" id="IPR018639">
    <property type="entry name" value="DUF2062"/>
</dbReference>
<keyword evidence="4" id="KW-1185">Reference proteome</keyword>
<comment type="caution">
    <text evidence="3">The sequence shown here is derived from an EMBL/GenBank/DDBJ whole genome shotgun (WGS) entry which is preliminary data.</text>
</comment>
<name>L9ZEZ6_9EURY</name>
<feature type="transmembrane region" description="Helical" evidence="1">
    <location>
        <begin position="35"/>
        <end position="57"/>
    </location>
</feature>
<dbReference type="PANTHER" id="PTHR40547:SF1">
    <property type="entry name" value="SLL0298 PROTEIN"/>
    <property type="match status" value="1"/>
</dbReference>
<protein>
    <recommendedName>
        <fullName evidence="2">DUF2062 domain-containing protein</fullName>
    </recommendedName>
</protein>
<dbReference type="AlphaFoldDB" id="L9ZEZ6"/>
<dbReference type="STRING" id="1230458.C484_22268"/>
<keyword evidence="1" id="KW-1133">Transmembrane helix</keyword>
<dbReference type="EMBL" id="AOIL01000070">
    <property type="protein sequence ID" value="ELY84919.1"/>
    <property type="molecule type" value="Genomic_DNA"/>
</dbReference>
<proteinExistence type="predicted"/>
<feature type="domain" description="DUF2062" evidence="2">
    <location>
        <begin position="24"/>
        <end position="148"/>
    </location>
</feature>
<dbReference type="PATRIC" id="fig|1230458.4.peg.4498"/>
<feature type="transmembrane region" description="Helical" evidence="1">
    <location>
        <begin position="69"/>
        <end position="95"/>
    </location>
</feature>
<keyword evidence="1" id="KW-0812">Transmembrane</keyword>
<gene>
    <name evidence="3" type="ORF">C484_22268</name>
</gene>
<dbReference type="RefSeq" id="WP_006828000.1">
    <property type="nucleotide sequence ID" value="NZ_AOIL01000070.1"/>
</dbReference>